<dbReference type="GO" id="GO:0005737">
    <property type="term" value="C:cytoplasm"/>
    <property type="evidence" value="ECO:0007669"/>
    <property type="project" value="UniProtKB-SubCell"/>
</dbReference>
<evidence type="ECO:0000256" key="2">
    <source>
        <dbReference type="ARBA" id="ARBA00004496"/>
    </source>
</evidence>
<comment type="catalytic activity">
    <reaction evidence="1 11">
        <text>1-(5-phospho-beta-D-ribosyl)-5-[(5-phospho-beta-D-ribosylamino)methylideneamino]imidazole-4-carboxamide = 5-[(5-phospho-1-deoxy-D-ribulos-1-ylimino)methylamino]-1-(5-phospho-beta-D-ribosyl)imidazole-4-carboxamide</text>
        <dbReference type="Rhea" id="RHEA:15469"/>
        <dbReference type="ChEBI" id="CHEBI:58435"/>
        <dbReference type="ChEBI" id="CHEBI:58525"/>
        <dbReference type="EC" id="5.3.1.16"/>
    </reaction>
</comment>
<comment type="pathway">
    <text evidence="3 11">Amino-acid biosynthesis; L-histidine biosynthesis; L-histidine from 5-phospho-alpha-D-ribose 1-diphosphate: step 4/9.</text>
</comment>
<evidence type="ECO:0000256" key="8">
    <source>
        <dbReference type="ARBA" id="ARBA00022605"/>
    </source>
</evidence>
<dbReference type="PANTHER" id="PTHR43090">
    <property type="entry name" value="1-(5-PHOSPHORIBOSYL)-5-[(5-PHOSPHORIBOSYLAMINO)METHYLIDENEAMINO] IMIDAZOLE-4-CARBOXAMIDE ISOMERASE"/>
    <property type="match status" value="1"/>
</dbReference>
<evidence type="ECO:0000256" key="4">
    <source>
        <dbReference type="ARBA" id="ARBA00009667"/>
    </source>
</evidence>
<comment type="similarity">
    <text evidence="4 11 12">Belongs to the HisA/HisF family.</text>
</comment>
<accession>A0A977K9K3</accession>
<dbReference type="SUPFAM" id="SSF51366">
    <property type="entry name" value="Ribulose-phoshate binding barrel"/>
    <property type="match status" value="1"/>
</dbReference>
<keyword evidence="14" id="KW-1185">Reference proteome</keyword>
<evidence type="ECO:0000256" key="6">
    <source>
        <dbReference type="ARBA" id="ARBA00018464"/>
    </source>
</evidence>
<keyword evidence="10 11" id="KW-0413">Isomerase</keyword>
<dbReference type="Proteomes" id="UP001063698">
    <property type="component" value="Chromosome"/>
</dbReference>
<name>A0A977K9K3_9CREN</name>
<dbReference type="GO" id="GO:0000105">
    <property type="term" value="P:L-histidine biosynthetic process"/>
    <property type="evidence" value="ECO:0007669"/>
    <property type="project" value="UniProtKB-UniRule"/>
</dbReference>
<dbReference type="KEGG" id="ipc:IPA_05165"/>
<feature type="active site" description="Proton donor" evidence="11">
    <location>
        <position position="131"/>
    </location>
</feature>
<evidence type="ECO:0000256" key="5">
    <source>
        <dbReference type="ARBA" id="ARBA00012550"/>
    </source>
</evidence>
<evidence type="ECO:0000256" key="12">
    <source>
        <dbReference type="RuleBase" id="RU003657"/>
    </source>
</evidence>
<dbReference type="AlphaFoldDB" id="A0A977K9K3"/>
<evidence type="ECO:0000256" key="9">
    <source>
        <dbReference type="ARBA" id="ARBA00023102"/>
    </source>
</evidence>
<dbReference type="Pfam" id="PF00977">
    <property type="entry name" value="His_biosynth"/>
    <property type="match status" value="1"/>
</dbReference>
<evidence type="ECO:0000256" key="10">
    <source>
        <dbReference type="ARBA" id="ARBA00023235"/>
    </source>
</evidence>
<sequence>MVKVYPSIDISNGRAVKRVRGVRGTGLDLGDPLRWLDFWADEGAEGIHVVDLDAAERGRPVNEDTILKLIEMAKDRGLWIQVAGGIRSIEHAKLYQDADAVVVGSKAHKDPNFVDSLSKELGPEKVIIAIDLKGGRVTVEGWNEKLPVGLDEALKKFEGKSFRGIMYTYVDTEGTMRGPDIEGVKYIRSRYPSILLEYAGGVGSKEDVLSLSEAGVDVVIIGMALYSGKLKLKDLLG</sequence>
<dbReference type="InterPro" id="IPR013785">
    <property type="entry name" value="Aldolase_TIM"/>
</dbReference>
<reference evidence="13" key="1">
    <citation type="submission" date="2013-11" db="EMBL/GenBank/DDBJ databases">
        <title>Comparative genomics of Ignicoccus.</title>
        <authorList>
            <person name="Podar M."/>
        </authorList>
    </citation>
    <scope>NUCLEOTIDE SEQUENCE</scope>
    <source>
        <strain evidence="13">DSM 13166</strain>
    </source>
</reference>
<dbReference type="GO" id="GO:0000162">
    <property type="term" value="P:L-tryptophan biosynthetic process"/>
    <property type="evidence" value="ECO:0007669"/>
    <property type="project" value="TreeGrafter"/>
</dbReference>
<keyword evidence="7 11" id="KW-0963">Cytoplasm</keyword>
<dbReference type="PANTHER" id="PTHR43090:SF2">
    <property type="entry name" value="1-(5-PHOSPHORIBOSYL)-5-[(5-PHOSPHORIBOSYLAMINO)METHYLIDENEAMINO] IMIDAZOLE-4-CARBOXAMIDE ISOMERASE"/>
    <property type="match status" value="1"/>
</dbReference>
<dbReference type="CDD" id="cd04732">
    <property type="entry name" value="HisA"/>
    <property type="match status" value="1"/>
</dbReference>
<keyword evidence="9 11" id="KW-0368">Histidine biosynthesis</keyword>
<dbReference type="InterPro" id="IPR023016">
    <property type="entry name" value="HisA/PriA"/>
</dbReference>
<evidence type="ECO:0000256" key="7">
    <source>
        <dbReference type="ARBA" id="ARBA00022490"/>
    </source>
</evidence>
<dbReference type="EC" id="5.3.1.16" evidence="5 11"/>
<dbReference type="InterPro" id="IPR011060">
    <property type="entry name" value="RibuloseP-bd_barrel"/>
</dbReference>
<organism evidence="13 14">
    <name type="scientific">Ignicoccus pacificus DSM 13166</name>
    <dbReference type="NCBI Taxonomy" id="940294"/>
    <lineage>
        <taxon>Archaea</taxon>
        <taxon>Thermoproteota</taxon>
        <taxon>Thermoprotei</taxon>
        <taxon>Desulfurococcales</taxon>
        <taxon>Desulfurococcaceae</taxon>
        <taxon>Ignicoccus</taxon>
    </lineage>
</organism>
<keyword evidence="8 11" id="KW-0028">Amino-acid biosynthesis</keyword>
<dbReference type="Gene3D" id="3.20.20.70">
    <property type="entry name" value="Aldolase class I"/>
    <property type="match status" value="1"/>
</dbReference>
<evidence type="ECO:0000313" key="14">
    <source>
        <dbReference type="Proteomes" id="UP001063698"/>
    </source>
</evidence>
<evidence type="ECO:0000256" key="11">
    <source>
        <dbReference type="HAMAP-Rule" id="MF_01014"/>
    </source>
</evidence>
<protein>
    <recommendedName>
        <fullName evidence="6 11">1-(5-phosphoribosyl)-5-[(5-phosphoribosylamino)methylideneamino] imidazole-4-carboxamide isomerase</fullName>
        <ecNumber evidence="5 11">5.3.1.16</ecNumber>
    </recommendedName>
    <alternativeName>
        <fullName evidence="11">Phosphoribosylformimino-5-aminoimidazole carboxamide ribotide isomerase</fullName>
    </alternativeName>
</protein>
<dbReference type="InterPro" id="IPR006062">
    <property type="entry name" value="His_biosynth"/>
</dbReference>
<dbReference type="HAMAP" id="MF_01014">
    <property type="entry name" value="HisA"/>
    <property type="match status" value="1"/>
</dbReference>
<evidence type="ECO:0000256" key="3">
    <source>
        <dbReference type="ARBA" id="ARBA00005133"/>
    </source>
</evidence>
<comment type="subcellular location">
    <subcellularLocation>
        <location evidence="2 11">Cytoplasm</location>
    </subcellularLocation>
</comment>
<proteinExistence type="inferred from homology"/>
<evidence type="ECO:0000256" key="1">
    <source>
        <dbReference type="ARBA" id="ARBA00000901"/>
    </source>
</evidence>
<evidence type="ECO:0000313" key="13">
    <source>
        <dbReference type="EMBL" id="UXD21529.1"/>
    </source>
</evidence>
<dbReference type="InterPro" id="IPR044524">
    <property type="entry name" value="Isoase_HisA-like"/>
</dbReference>
<dbReference type="GO" id="GO:0003949">
    <property type="term" value="F:1-(5-phosphoribosyl)-5-[(5-phosphoribosylamino)methylideneamino]imidazole-4-carboxamide isomerase activity"/>
    <property type="evidence" value="ECO:0007669"/>
    <property type="project" value="UniProtKB-UniRule"/>
</dbReference>
<gene>
    <name evidence="11" type="primary">hisA</name>
    <name evidence="13" type="ORF">IPA_05165</name>
</gene>
<feature type="active site" description="Proton acceptor" evidence="11">
    <location>
        <position position="9"/>
    </location>
</feature>
<dbReference type="EMBL" id="CP006868">
    <property type="protein sequence ID" value="UXD21529.1"/>
    <property type="molecule type" value="Genomic_DNA"/>
</dbReference>